<evidence type="ECO:0000313" key="3">
    <source>
        <dbReference type="Proteomes" id="UP000006263"/>
    </source>
</evidence>
<sequence>MGLILGPLVIFWLAMGVYVLRSSYVLLQGYFTLAGAVVIGFLALLCFISYVYWGFSRFKKRKELWWCDIPLFFTANKHSLIAFALAFAAHWLSKNLLAYSYIATISAIAMFTISFGALAGAFGAGLFMKQQGIERTH</sequence>
<organism evidence="2 3">
    <name type="scientific">Paraglaciecola mesophila KMM 241</name>
    <dbReference type="NCBI Taxonomy" id="1128912"/>
    <lineage>
        <taxon>Bacteria</taxon>
        <taxon>Pseudomonadati</taxon>
        <taxon>Pseudomonadota</taxon>
        <taxon>Gammaproteobacteria</taxon>
        <taxon>Alteromonadales</taxon>
        <taxon>Alteromonadaceae</taxon>
        <taxon>Paraglaciecola</taxon>
    </lineage>
</organism>
<dbReference type="EMBL" id="BAEP01000044">
    <property type="protein sequence ID" value="GAC24435.1"/>
    <property type="molecule type" value="Genomic_DNA"/>
</dbReference>
<name>K6ZM49_9ALTE</name>
<accession>K6ZM49</accession>
<dbReference type="AlphaFoldDB" id="K6ZM49"/>
<feature type="transmembrane region" description="Helical" evidence="1">
    <location>
        <begin position="98"/>
        <end position="127"/>
    </location>
</feature>
<dbReference type="OrthoDB" id="6106703at2"/>
<protein>
    <submittedName>
        <fullName evidence="2">Uncharacterized protein</fullName>
    </submittedName>
</protein>
<feature type="transmembrane region" description="Helical" evidence="1">
    <location>
        <begin position="31"/>
        <end position="53"/>
    </location>
</feature>
<evidence type="ECO:0000313" key="2">
    <source>
        <dbReference type="EMBL" id="GAC24435.1"/>
    </source>
</evidence>
<gene>
    <name evidence="2" type="ORF">GMES_2139</name>
</gene>
<proteinExistence type="predicted"/>
<dbReference type="Proteomes" id="UP000006263">
    <property type="component" value="Unassembled WGS sequence"/>
</dbReference>
<dbReference type="RefSeq" id="WP_006992586.1">
    <property type="nucleotide sequence ID" value="NZ_BAEP01000044.1"/>
</dbReference>
<keyword evidence="1" id="KW-0812">Transmembrane</keyword>
<evidence type="ECO:0000256" key="1">
    <source>
        <dbReference type="SAM" id="Phobius"/>
    </source>
</evidence>
<keyword evidence="1" id="KW-1133">Transmembrane helix</keyword>
<feature type="transmembrane region" description="Helical" evidence="1">
    <location>
        <begin position="65"/>
        <end position="92"/>
    </location>
</feature>
<keyword evidence="1" id="KW-0472">Membrane</keyword>
<comment type="caution">
    <text evidence="2">The sequence shown here is derived from an EMBL/GenBank/DDBJ whole genome shotgun (WGS) entry which is preliminary data.</text>
</comment>
<dbReference type="eggNOG" id="ENOG5033FUG">
    <property type="taxonomic scope" value="Bacteria"/>
</dbReference>
<reference evidence="2 3" key="1">
    <citation type="journal article" date="2017" name="Antonie Van Leeuwenhoek">
        <title>Rhizobium rhizosphaerae sp. nov., a novel species isolated from rice rhizosphere.</title>
        <authorList>
            <person name="Zhao J.J."/>
            <person name="Zhang J."/>
            <person name="Zhang R.J."/>
            <person name="Zhang C.W."/>
            <person name="Yin H.Q."/>
            <person name="Zhang X.X."/>
        </authorList>
    </citation>
    <scope>NUCLEOTIDE SEQUENCE [LARGE SCALE GENOMIC DNA]</scope>
    <source>
        <strain evidence="2 3">KMM 241</strain>
    </source>
</reference>